<dbReference type="Gene3D" id="1.10.2080.10">
    <property type="entry name" value="Insect odorant-binding protein A10/Ejaculatory bulb-specific protein 3"/>
    <property type="match status" value="1"/>
</dbReference>
<evidence type="ECO:0000313" key="1">
    <source>
        <dbReference type="EMBL" id="KAH0568339.1"/>
    </source>
</evidence>
<protein>
    <submittedName>
        <fullName evidence="1">Uncharacterized protein</fullName>
    </submittedName>
</protein>
<keyword evidence="2" id="KW-1185">Reference proteome</keyword>
<sequence length="254" mass="29964">MLCSTDGTVDNLKFFPKRYSNYLGCFFDVTPCDRLDSVLKNALVPYFDNDLAEYGVVMKVFIKTQFSHLKKYYPKEWTVIKEMYSADKLENIKKPPLHKPKKLFFKSMDRDYKNHAYERMVADCLNRDNQCKKLIKEFKDTMLNFLELGICVGCNRHTFDWFNSIKNVLEANYSTEVHKIIIADYKGNSELETEINEESISEEDRFYSNISSIEILNERYPHHDNSYEATTIECFLRGSSYCDTMIKTFKSMKI</sequence>
<gene>
    <name evidence="1" type="ORF">KQX54_020476</name>
</gene>
<reference evidence="1 2" key="1">
    <citation type="journal article" date="2021" name="J. Hered.">
        <title>A chromosome-level genome assembly of the parasitoid wasp, Cotesia glomerata (Hymenoptera: Braconidae).</title>
        <authorList>
            <person name="Pinto B.J."/>
            <person name="Weis J.J."/>
            <person name="Gamble T."/>
            <person name="Ode P.J."/>
            <person name="Paul R."/>
            <person name="Zaspel J.M."/>
        </authorList>
    </citation>
    <scope>NUCLEOTIDE SEQUENCE [LARGE SCALE GENOMIC DNA]</scope>
    <source>
        <strain evidence="1">CgM1</strain>
    </source>
</reference>
<dbReference type="AlphaFoldDB" id="A0AAV7IU58"/>
<comment type="caution">
    <text evidence="1">The sequence shown here is derived from an EMBL/GenBank/DDBJ whole genome shotgun (WGS) entry which is preliminary data.</text>
</comment>
<dbReference type="Proteomes" id="UP000826195">
    <property type="component" value="Unassembled WGS sequence"/>
</dbReference>
<evidence type="ECO:0000313" key="2">
    <source>
        <dbReference type="Proteomes" id="UP000826195"/>
    </source>
</evidence>
<organism evidence="1 2">
    <name type="scientific">Cotesia glomerata</name>
    <name type="common">Lepidopteran parasitic wasp</name>
    <name type="synonym">Apanteles glomeratus</name>
    <dbReference type="NCBI Taxonomy" id="32391"/>
    <lineage>
        <taxon>Eukaryota</taxon>
        <taxon>Metazoa</taxon>
        <taxon>Ecdysozoa</taxon>
        <taxon>Arthropoda</taxon>
        <taxon>Hexapoda</taxon>
        <taxon>Insecta</taxon>
        <taxon>Pterygota</taxon>
        <taxon>Neoptera</taxon>
        <taxon>Endopterygota</taxon>
        <taxon>Hymenoptera</taxon>
        <taxon>Apocrita</taxon>
        <taxon>Ichneumonoidea</taxon>
        <taxon>Braconidae</taxon>
        <taxon>Microgastrinae</taxon>
        <taxon>Cotesia</taxon>
    </lineage>
</organism>
<dbReference type="EMBL" id="JAHXZJ010000001">
    <property type="protein sequence ID" value="KAH0568339.1"/>
    <property type="molecule type" value="Genomic_DNA"/>
</dbReference>
<accession>A0AAV7IU58</accession>
<dbReference type="SUPFAM" id="SSF100910">
    <property type="entry name" value="Chemosensory protein Csp2"/>
    <property type="match status" value="2"/>
</dbReference>
<dbReference type="InterPro" id="IPR036682">
    <property type="entry name" value="OS_D_A10/PebIII_sf"/>
</dbReference>
<proteinExistence type="predicted"/>
<name>A0AAV7IU58_COTGL</name>